<evidence type="ECO:0000256" key="2">
    <source>
        <dbReference type="SAM" id="Phobius"/>
    </source>
</evidence>
<dbReference type="InterPro" id="IPR040377">
    <property type="entry name" value="Ssl2009-like"/>
</dbReference>
<dbReference type="Proteomes" id="UP001341840">
    <property type="component" value="Unassembled WGS sequence"/>
</dbReference>
<keyword evidence="2" id="KW-0472">Membrane</keyword>
<feature type="transmembrane region" description="Helical" evidence="2">
    <location>
        <begin position="71"/>
        <end position="91"/>
    </location>
</feature>
<gene>
    <name evidence="3" type="ORF">PIB30_032666</name>
</gene>
<name>A0ABU6X9Y4_9FABA</name>
<keyword evidence="4" id="KW-1185">Reference proteome</keyword>
<protein>
    <submittedName>
        <fullName evidence="3">Uncharacterized protein</fullName>
    </submittedName>
</protein>
<evidence type="ECO:0000313" key="4">
    <source>
        <dbReference type="Proteomes" id="UP001341840"/>
    </source>
</evidence>
<sequence length="169" mass="17796">MAVLSGSVAMIKNPDIHFLSGSLSKRMDKCFLKISSNESFPGSSVRAKATHKLPLVVRASGDGGRQSSGSIFVGGFVLGGLVVGALGCLYAPQISRALATADSTEIMKKLPKFMYDEEKALEKTRKVLSQKIAQLNSAIDGVSAQLKTDEPAEANGYAASSEEVEASVE</sequence>
<reference evidence="3 4" key="1">
    <citation type="journal article" date="2023" name="Plants (Basel)">
        <title>Bridging the Gap: Combining Genomics and Transcriptomics Approaches to Understand Stylosanthes scabra, an Orphan Legume from the Brazilian Caatinga.</title>
        <authorList>
            <person name="Ferreira-Neto J.R.C."/>
            <person name="da Silva M.D."/>
            <person name="Binneck E."/>
            <person name="de Melo N.F."/>
            <person name="da Silva R.H."/>
            <person name="de Melo A.L.T.M."/>
            <person name="Pandolfi V."/>
            <person name="Bustamante F.O."/>
            <person name="Brasileiro-Vidal A.C."/>
            <person name="Benko-Iseppon A.M."/>
        </authorList>
    </citation>
    <scope>NUCLEOTIDE SEQUENCE [LARGE SCALE GENOMIC DNA]</scope>
    <source>
        <tissue evidence="3">Leaves</tissue>
    </source>
</reference>
<keyword evidence="2" id="KW-0812">Transmembrane</keyword>
<dbReference type="PANTHER" id="PTHR34048:SF6">
    <property type="entry name" value="PROTEIN, PUTATIVE-RELATED"/>
    <property type="match status" value="1"/>
</dbReference>
<dbReference type="EMBL" id="JASCZI010211593">
    <property type="protein sequence ID" value="MED6194884.1"/>
    <property type="molecule type" value="Genomic_DNA"/>
</dbReference>
<evidence type="ECO:0000313" key="3">
    <source>
        <dbReference type="EMBL" id="MED6194884.1"/>
    </source>
</evidence>
<dbReference type="PANTHER" id="PTHR34048">
    <property type="entry name" value="LOW-DENSITY RECEPTOR-LIKE PROTEIN"/>
    <property type="match status" value="1"/>
</dbReference>
<organism evidence="3 4">
    <name type="scientific">Stylosanthes scabra</name>
    <dbReference type="NCBI Taxonomy" id="79078"/>
    <lineage>
        <taxon>Eukaryota</taxon>
        <taxon>Viridiplantae</taxon>
        <taxon>Streptophyta</taxon>
        <taxon>Embryophyta</taxon>
        <taxon>Tracheophyta</taxon>
        <taxon>Spermatophyta</taxon>
        <taxon>Magnoliopsida</taxon>
        <taxon>eudicotyledons</taxon>
        <taxon>Gunneridae</taxon>
        <taxon>Pentapetalae</taxon>
        <taxon>rosids</taxon>
        <taxon>fabids</taxon>
        <taxon>Fabales</taxon>
        <taxon>Fabaceae</taxon>
        <taxon>Papilionoideae</taxon>
        <taxon>50 kb inversion clade</taxon>
        <taxon>dalbergioids sensu lato</taxon>
        <taxon>Dalbergieae</taxon>
        <taxon>Pterocarpus clade</taxon>
        <taxon>Stylosanthes</taxon>
    </lineage>
</organism>
<evidence type="ECO:0000256" key="1">
    <source>
        <dbReference type="SAM" id="MobiDB-lite"/>
    </source>
</evidence>
<feature type="region of interest" description="Disordered" evidence="1">
    <location>
        <begin position="150"/>
        <end position="169"/>
    </location>
</feature>
<comment type="caution">
    <text evidence="3">The sequence shown here is derived from an EMBL/GenBank/DDBJ whole genome shotgun (WGS) entry which is preliminary data.</text>
</comment>
<proteinExistence type="predicted"/>
<keyword evidence="2" id="KW-1133">Transmembrane helix</keyword>
<accession>A0ABU6X9Y4</accession>